<evidence type="ECO:0000313" key="1">
    <source>
        <dbReference type="EMBL" id="CAH2218359.1"/>
    </source>
</evidence>
<protein>
    <submittedName>
        <fullName evidence="1">Jg23846 protein</fullName>
    </submittedName>
</protein>
<name>A0A8S4QSU0_9NEOP</name>
<accession>A0A8S4QSU0</accession>
<organism evidence="1 2">
    <name type="scientific">Pararge aegeria aegeria</name>
    <dbReference type="NCBI Taxonomy" id="348720"/>
    <lineage>
        <taxon>Eukaryota</taxon>
        <taxon>Metazoa</taxon>
        <taxon>Ecdysozoa</taxon>
        <taxon>Arthropoda</taxon>
        <taxon>Hexapoda</taxon>
        <taxon>Insecta</taxon>
        <taxon>Pterygota</taxon>
        <taxon>Neoptera</taxon>
        <taxon>Endopterygota</taxon>
        <taxon>Lepidoptera</taxon>
        <taxon>Glossata</taxon>
        <taxon>Ditrysia</taxon>
        <taxon>Papilionoidea</taxon>
        <taxon>Nymphalidae</taxon>
        <taxon>Satyrinae</taxon>
        <taxon>Satyrini</taxon>
        <taxon>Parargina</taxon>
        <taxon>Pararge</taxon>
    </lineage>
</organism>
<proteinExistence type="predicted"/>
<dbReference type="AlphaFoldDB" id="A0A8S4QSU0"/>
<sequence>MNHQYIVWSSFAERWLDTAASAAEKKELPPLLLHLLSLGLSPYLVGRNLLGSTYKGTFPSTIDPLIPRCVNPASRAYSRSLADRPGRQDKIQNSKCFIHVDLIIGTYKAFIHLACYTNVRDGENCIR</sequence>
<dbReference type="Proteomes" id="UP000838756">
    <property type="component" value="Unassembled WGS sequence"/>
</dbReference>
<reference evidence="1" key="1">
    <citation type="submission" date="2022-03" db="EMBL/GenBank/DDBJ databases">
        <authorList>
            <person name="Lindestad O."/>
        </authorList>
    </citation>
    <scope>NUCLEOTIDE SEQUENCE</scope>
</reference>
<gene>
    <name evidence="1" type="primary">jg23846</name>
    <name evidence="1" type="ORF">PAEG_LOCUS6195</name>
</gene>
<keyword evidence="2" id="KW-1185">Reference proteome</keyword>
<dbReference type="EMBL" id="CAKXAJ010019465">
    <property type="protein sequence ID" value="CAH2218359.1"/>
    <property type="molecule type" value="Genomic_DNA"/>
</dbReference>
<evidence type="ECO:0000313" key="2">
    <source>
        <dbReference type="Proteomes" id="UP000838756"/>
    </source>
</evidence>
<comment type="caution">
    <text evidence="1">The sequence shown here is derived from an EMBL/GenBank/DDBJ whole genome shotgun (WGS) entry which is preliminary data.</text>
</comment>